<feature type="transmembrane region" description="Helical" evidence="2">
    <location>
        <begin position="107"/>
        <end position="130"/>
    </location>
</feature>
<keyword evidence="3" id="KW-0934">Plastid</keyword>
<dbReference type="PANTHER" id="PTHR31272:SF6">
    <property type="entry name" value="CYTOCHROME C-TYPE BIOGENESIS CCDA-LIKE CHLOROPLASTIC PROTEIN"/>
    <property type="match status" value="1"/>
</dbReference>
<feature type="transmembrane region" description="Helical" evidence="2">
    <location>
        <begin position="220"/>
        <end position="241"/>
    </location>
</feature>
<keyword evidence="2" id="KW-0472">Membrane</keyword>
<reference evidence="3" key="1">
    <citation type="journal article" date="2016" name="Mitochondrial DNA Part B Resour">
        <title>Organellar genome analysis of the marine red alga Dasya binghamiae (Dasyaceae, Rhodophyta) reveals an uncharacteristic florideophyte mitogenome structure.</title>
        <authorList>
            <person name="Tamayo D.A."/>
            <person name="Hughey J.R."/>
        </authorList>
    </citation>
    <scope>NUCLEOTIDE SEQUENCE</scope>
</reference>
<feature type="transmembrane region" description="Helical" evidence="2">
    <location>
        <begin position="77"/>
        <end position="101"/>
    </location>
</feature>
<evidence type="ECO:0000256" key="2">
    <source>
        <dbReference type="SAM" id="Phobius"/>
    </source>
</evidence>
<dbReference type="RefSeq" id="YP_009295197.1">
    <property type="nucleotide sequence ID" value="NC_031161.1"/>
</dbReference>
<dbReference type="EMBL" id="KX247284">
    <property type="protein sequence ID" value="AOH77209.1"/>
    <property type="molecule type" value="Genomic_DNA"/>
</dbReference>
<dbReference type="AlphaFoldDB" id="A0A1C8XRU5"/>
<sequence length="246" mass="29138">MLYSFNFWHQYEFLLYNLQQNILSVLFIKINTLSPLVIFLLLFTGILTSITPCFLSIIPLSISYININKKNYIYKNIFILGILTSLFLVICITAFINYNYITYIARIPFLSFFILILISLNLLQILNFSFNLKIFNFNKFNFFNRNILLNTYFSGFIIGLSSVPCSSPIVLLINFWLHYSNNILFFLLYLMFYSLGCFIPFIIIFNFLINYLEFYILGYIWNLIIPFAGSIILSFSIFFFLEKIFI</sequence>
<accession>A0A1C8XRU5</accession>
<dbReference type="GO" id="GO:0017004">
    <property type="term" value="P:cytochrome complex assembly"/>
    <property type="evidence" value="ECO:0007669"/>
    <property type="project" value="UniProtKB-KW"/>
</dbReference>
<dbReference type="InterPro" id="IPR051790">
    <property type="entry name" value="Cytochrome_c-biogenesis_DsbD"/>
</dbReference>
<organism evidence="3">
    <name type="scientific">Dasya binghamiae</name>
    <dbReference type="NCBI Taxonomy" id="1896963"/>
    <lineage>
        <taxon>Eukaryota</taxon>
        <taxon>Rhodophyta</taxon>
        <taxon>Florideophyceae</taxon>
        <taxon>Rhodymeniophycidae</taxon>
        <taxon>Ceramiales</taxon>
        <taxon>Dasyaceae</taxon>
        <taxon>Dasya</taxon>
    </lineage>
</organism>
<gene>
    <name evidence="3" type="primary">orf240</name>
</gene>
<feature type="transmembrane region" description="Helical" evidence="2">
    <location>
        <begin position="36"/>
        <end position="65"/>
    </location>
</feature>
<feature type="transmembrane region" description="Helical" evidence="2">
    <location>
        <begin position="151"/>
        <end position="177"/>
    </location>
</feature>
<protein>
    <submittedName>
        <fullName evidence="3">Uncharacterized protein</fullName>
    </submittedName>
</protein>
<name>A0A1C8XRU5_9FLOR</name>
<feature type="transmembrane region" description="Helical" evidence="2">
    <location>
        <begin position="183"/>
        <end position="208"/>
    </location>
</feature>
<proteinExistence type="predicted"/>
<keyword evidence="2" id="KW-0812">Transmembrane</keyword>
<keyword evidence="1" id="KW-0201">Cytochrome c-type biogenesis</keyword>
<evidence type="ECO:0000256" key="1">
    <source>
        <dbReference type="ARBA" id="ARBA00022748"/>
    </source>
</evidence>
<geneLocation type="plastid" evidence="3"/>
<keyword evidence="2" id="KW-1133">Transmembrane helix</keyword>
<dbReference type="PANTHER" id="PTHR31272">
    <property type="entry name" value="CYTOCHROME C-TYPE BIOGENESIS PROTEIN HI_1454-RELATED"/>
    <property type="match status" value="1"/>
</dbReference>
<dbReference type="GeneID" id="29071459"/>
<evidence type="ECO:0000313" key="3">
    <source>
        <dbReference type="EMBL" id="AOH77209.1"/>
    </source>
</evidence>